<evidence type="ECO:0000313" key="7">
    <source>
        <dbReference type="Proteomes" id="UP000009026"/>
    </source>
</evidence>
<evidence type="ECO:0000256" key="1">
    <source>
        <dbReference type="ARBA" id="ARBA00008416"/>
    </source>
</evidence>
<dbReference type="InterPro" id="IPR003829">
    <property type="entry name" value="Pirin_N_dom"/>
</dbReference>
<dbReference type="InterPro" id="IPR014710">
    <property type="entry name" value="RmlC-like_jellyroll"/>
</dbReference>
<comment type="cofactor">
    <cofactor evidence="2">
        <name>Fe cation</name>
        <dbReference type="ChEBI" id="CHEBI:24875"/>
    </cofactor>
    <text evidence="2">Binds 1 Fe cation per subunit.</text>
</comment>
<dbReference type="EMBL" id="CP012109">
    <property type="protein sequence ID" value="AKQ65632.1"/>
    <property type="molecule type" value="Genomic_DNA"/>
</dbReference>
<dbReference type="AlphaFoldDB" id="A0A0H4XCD5"/>
<organism evidence="6 7">
    <name type="scientific">Pseudomyxococcus hansupus</name>
    <dbReference type="NCBI Taxonomy" id="1297742"/>
    <lineage>
        <taxon>Bacteria</taxon>
        <taxon>Pseudomonadati</taxon>
        <taxon>Myxococcota</taxon>
        <taxon>Myxococcia</taxon>
        <taxon>Myxococcales</taxon>
        <taxon>Cystobacterineae</taxon>
        <taxon>Myxococcaceae</taxon>
        <taxon>Pseudomyxococcus</taxon>
    </lineage>
</organism>
<dbReference type="Pfam" id="PF02678">
    <property type="entry name" value="Pirin"/>
    <property type="match status" value="1"/>
</dbReference>
<comment type="similarity">
    <text evidence="1 3">Belongs to the pirin family.</text>
</comment>
<feature type="binding site" evidence="2">
    <location>
        <position position="69"/>
    </location>
    <ligand>
        <name>Fe cation</name>
        <dbReference type="ChEBI" id="CHEBI:24875"/>
    </ligand>
</feature>
<dbReference type="Proteomes" id="UP000009026">
    <property type="component" value="Chromosome"/>
</dbReference>
<dbReference type="PATRIC" id="fig|1297742.4.peg.2569"/>
<dbReference type="InterPro" id="IPR008778">
    <property type="entry name" value="Pirin_C_dom"/>
</dbReference>
<gene>
    <name evidence="6" type="ORF">A176_002544</name>
</gene>
<dbReference type="STRING" id="1297742.A176_002544"/>
<dbReference type="RefSeq" id="WP_002638645.1">
    <property type="nucleotide sequence ID" value="NZ_CP012109.1"/>
</dbReference>
<proteinExistence type="inferred from homology"/>
<name>A0A0H4XCD5_9BACT</name>
<dbReference type="PIRSF" id="PIRSF006232">
    <property type="entry name" value="Pirin"/>
    <property type="match status" value="1"/>
</dbReference>
<keyword evidence="2" id="KW-0479">Metal-binding</keyword>
<evidence type="ECO:0000313" key="6">
    <source>
        <dbReference type="EMBL" id="AKQ65632.1"/>
    </source>
</evidence>
<feature type="domain" description="Pirin C-terminal" evidence="5">
    <location>
        <begin position="188"/>
        <end position="286"/>
    </location>
</feature>
<dbReference type="KEGG" id="mym:A176_002544"/>
<dbReference type="OrthoDB" id="9780903at2"/>
<accession>A0A0H4XCD5</accession>
<dbReference type="Pfam" id="PF05726">
    <property type="entry name" value="Pirin_C"/>
    <property type="match status" value="1"/>
</dbReference>
<dbReference type="InterPro" id="IPR011051">
    <property type="entry name" value="RmlC_Cupin_sf"/>
</dbReference>
<dbReference type="PANTHER" id="PTHR13903">
    <property type="entry name" value="PIRIN-RELATED"/>
    <property type="match status" value="1"/>
</dbReference>
<reference evidence="6 7" key="1">
    <citation type="journal article" date="2016" name="PLoS ONE">
        <title>Complete Genome Sequence and Comparative Genomics of a Novel Myxobacterium Myxococcus hansupus.</title>
        <authorList>
            <person name="Sharma G."/>
            <person name="Narwani T."/>
            <person name="Subramanian S."/>
        </authorList>
    </citation>
    <scope>NUCLEOTIDE SEQUENCE [LARGE SCALE GENOMIC DNA]</scope>
    <source>
        <strain evidence="7">mixupus</strain>
    </source>
</reference>
<feature type="domain" description="Pirin N-terminal" evidence="4">
    <location>
        <begin position="30"/>
        <end position="135"/>
    </location>
</feature>
<dbReference type="CDD" id="cd02247">
    <property type="entry name" value="cupin_pirin_C"/>
    <property type="match status" value="1"/>
</dbReference>
<evidence type="ECO:0000259" key="5">
    <source>
        <dbReference type="Pfam" id="PF05726"/>
    </source>
</evidence>
<dbReference type="GO" id="GO:0046872">
    <property type="term" value="F:metal ion binding"/>
    <property type="evidence" value="ECO:0007669"/>
    <property type="project" value="UniProtKB-KW"/>
</dbReference>
<dbReference type="eggNOG" id="COG1741">
    <property type="taxonomic scope" value="Bacteria"/>
</dbReference>
<keyword evidence="2" id="KW-0408">Iron</keyword>
<dbReference type="PANTHER" id="PTHR13903:SF8">
    <property type="entry name" value="PIRIN"/>
    <property type="match status" value="1"/>
</dbReference>
<feature type="binding site" evidence="2">
    <location>
        <position position="113"/>
    </location>
    <ligand>
        <name>Fe cation</name>
        <dbReference type="ChEBI" id="CHEBI:24875"/>
    </ligand>
</feature>
<evidence type="ECO:0000259" key="4">
    <source>
        <dbReference type="Pfam" id="PF02678"/>
    </source>
</evidence>
<evidence type="ECO:0000256" key="2">
    <source>
        <dbReference type="PIRSR" id="PIRSR006232-1"/>
    </source>
</evidence>
<sequence length="308" mass="33952">MSRDDMNAEQLPPSMETLIVAPSRDLGDGFEVRRALPSARRRMVGPFIFLDQMGPAGFAPGIGLDVRPHPHIGLATVTYLFDGEIMHRDSLGTVQPIRPGAVNWMTAGNGIVHSERTGPGHRAAGSKLFGMQAWVALPKRHEETAPAFVHHPEDTMPFHEGEGVRLRVITGGMHGQRSPVQTLSDMFYADVAMDAQARFVIPAEHEERAVYVVEGTVEVDGVAFQPGELLVFRPGQSVTLHATTGARMLALGGEPMDGPRYMFWNFVSSSKERLEQAKADWQAQRFARVPEETEFIPLPEAPLPVRYP</sequence>
<dbReference type="Gene3D" id="2.60.120.10">
    <property type="entry name" value="Jelly Rolls"/>
    <property type="match status" value="2"/>
</dbReference>
<dbReference type="InterPro" id="IPR012093">
    <property type="entry name" value="Pirin"/>
</dbReference>
<protein>
    <submittedName>
        <fullName evidence="6">Pirin-related protein</fullName>
    </submittedName>
</protein>
<feature type="binding site" evidence="2">
    <location>
        <position position="115"/>
    </location>
    <ligand>
        <name>Fe cation</name>
        <dbReference type="ChEBI" id="CHEBI:24875"/>
    </ligand>
</feature>
<dbReference type="SUPFAM" id="SSF51182">
    <property type="entry name" value="RmlC-like cupins"/>
    <property type="match status" value="1"/>
</dbReference>
<feature type="binding site" evidence="2">
    <location>
        <position position="71"/>
    </location>
    <ligand>
        <name>Fe cation</name>
        <dbReference type="ChEBI" id="CHEBI:24875"/>
    </ligand>
</feature>
<evidence type="ECO:0000256" key="3">
    <source>
        <dbReference type="RuleBase" id="RU003457"/>
    </source>
</evidence>
<keyword evidence="7" id="KW-1185">Reference proteome</keyword>
<dbReference type="CDD" id="cd02909">
    <property type="entry name" value="cupin_pirin_N"/>
    <property type="match status" value="1"/>
</dbReference>